<evidence type="ECO:0000313" key="2">
    <source>
        <dbReference type="EMBL" id="KOB74747.1"/>
    </source>
</evidence>
<feature type="domain" description="Protein HIRA-like C-terminal" evidence="1">
    <location>
        <begin position="21"/>
        <end position="63"/>
    </location>
</feature>
<accession>A0A0L7LH31</accession>
<dbReference type="EMBL" id="JTDY01001143">
    <property type="protein sequence ID" value="KOB74747.1"/>
    <property type="molecule type" value="Genomic_DNA"/>
</dbReference>
<protein>
    <recommendedName>
        <fullName evidence="1">Protein HIRA-like C-terminal domain-containing protein</fullName>
    </recommendedName>
</protein>
<name>A0A0L7LH31_OPEBR</name>
<dbReference type="AlphaFoldDB" id="A0A0L7LH31"/>
<dbReference type="Proteomes" id="UP000037510">
    <property type="component" value="Unassembled WGS sequence"/>
</dbReference>
<reference evidence="2 3" key="1">
    <citation type="journal article" date="2015" name="Genome Biol. Evol.">
        <title>The genome of winter moth (Operophtera brumata) provides a genomic perspective on sexual dimorphism and phenology.</title>
        <authorList>
            <person name="Derks M.F."/>
            <person name="Smit S."/>
            <person name="Salis L."/>
            <person name="Schijlen E."/>
            <person name="Bossers A."/>
            <person name="Mateman C."/>
            <person name="Pijl A.S."/>
            <person name="de Ridder D."/>
            <person name="Groenen M.A."/>
            <person name="Visser M.E."/>
            <person name="Megens H.J."/>
        </authorList>
    </citation>
    <scope>NUCLEOTIDE SEQUENCE [LARGE SCALE GENOMIC DNA]</scope>
    <source>
        <strain evidence="2">WM2013NL</strain>
        <tissue evidence="2">Head and thorax</tissue>
    </source>
</reference>
<evidence type="ECO:0000259" key="1">
    <source>
        <dbReference type="Pfam" id="PF07569"/>
    </source>
</evidence>
<organism evidence="2 3">
    <name type="scientific">Operophtera brumata</name>
    <name type="common">Winter moth</name>
    <name type="synonym">Phalaena brumata</name>
    <dbReference type="NCBI Taxonomy" id="104452"/>
    <lineage>
        <taxon>Eukaryota</taxon>
        <taxon>Metazoa</taxon>
        <taxon>Ecdysozoa</taxon>
        <taxon>Arthropoda</taxon>
        <taxon>Hexapoda</taxon>
        <taxon>Insecta</taxon>
        <taxon>Pterygota</taxon>
        <taxon>Neoptera</taxon>
        <taxon>Endopterygota</taxon>
        <taxon>Lepidoptera</taxon>
        <taxon>Glossata</taxon>
        <taxon>Ditrysia</taxon>
        <taxon>Geometroidea</taxon>
        <taxon>Geometridae</taxon>
        <taxon>Larentiinae</taxon>
        <taxon>Operophtera</taxon>
    </lineage>
</organism>
<dbReference type="InterPro" id="IPR011494">
    <property type="entry name" value="HIRA-like_C"/>
</dbReference>
<dbReference type="GO" id="GO:0006338">
    <property type="term" value="P:chromatin remodeling"/>
    <property type="evidence" value="ECO:0007669"/>
    <property type="project" value="InterPro"/>
</dbReference>
<keyword evidence="3" id="KW-1185">Reference proteome</keyword>
<dbReference type="Pfam" id="PF07569">
    <property type="entry name" value="Hira"/>
    <property type="match status" value="1"/>
</dbReference>
<proteinExistence type="predicted"/>
<dbReference type="STRING" id="104452.A0A0L7LH31"/>
<sequence length="108" mass="12616">MISLSNGKAYIYCKKLCSCWLEAKVASCLHLQLSKDYRHWITSLFEHLVNHGSEDQLRAILDDMLGPSHCTSTPKKWQNLILLRWQRMYSEYNDQLNDLKTTSVMNGH</sequence>
<evidence type="ECO:0000313" key="3">
    <source>
        <dbReference type="Proteomes" id="UP000037510"/>
    </source>
</evidence>
<gene>
    <name evidence="2" type="ORF">OBRU01_03508</name>
</gene>
<comment type="caution">
    <text evidence="2">The sequence shown here is derived from an EMBL/GenBank/DDBJ whole genome shotgun (WGS) entry which is preliminary data.</text>
</comment>
<dbReference type="GO" id="GO:0006355">
    <property type="term" value="P:regulation of DNA-templated transcription"/>
    <property type="evidence" value="ECO:0007669"/>
    <property type="project" value="InterPro"/>
</dbReference>